<evidence type="ECO:0000313" key="2">
    <source>
        <dbReference type="Proteomes" id="UP001597525"/>
    </source>
</evidence>
<proteinExistence type="predicted"/>
<dbReference type="RefSeq" id="WP_320184777.1">
    <property type="nucleotide sequence ID" value="NZ_CP138332.1"/>
</dbReference>
<dbReference type="EMBL" id="JBHUPB010000001">
    <property type="protein sequence ID" value="MFD2965901.1"/>
    <property type="molecule type" value="Genomic_DNA"/>
</dbReference>
<name>A0ABW6B8Z4_9SPHI</name>
<keyword evidence="2" id="KW-1185">Reference proteome</keyword>
<organism evidence="1 2">
    <name type="scientific">Sphingobacterium bambusae</name>
    <dbReference type="NCBI Taxonomy" id="662858"/>
    <lineage>
        <taxon>Bacteria</taxon>
        <taxon>Pseudomonadati</taxon>
        <taxon>Bacteroidota</taxon>
        <taxon>Sphingobacteriia</taxon>
        <taxon>Sphingobacteriales</taxon>
        <taxon>Sphingobacteriaceae</taxon>
        <taxon>Sphingobacterium</taxon>
    </lineage>
</organism>
<protein>
    <submittedName>
        <fullName evidence="1">Uncharacterized protein</fullName>
    </submittedName>
</protein>
<comment type="caution">
    <text evidence="1">The sequence shown here is derived from an EMBL/GenBank/DDBJ whole genome shotgun (WGS) entry which is preliminary data.</text>
</comment>
<sequence length="88" mass="10007">MSIKEELALKALRRTCELLADNHDDIDHFANRHNYRATAILSTNLLRYILNTDLPAGDKELDEICDRLEGKVVGIDYSGPEPVRLTKK</sequence>
<accession>A0ABW6B8Z4</accession>
<evidence type="ECO:0000313" key="1">
    <source>
        <dbReference type="EMBL" id="MFD2965901.1"/>
    </source>
</evidence>
<gene>
    <name evidence="1" type="ORF">ACFS7Y_00770</name>
</gene>
<reference evidence="2" key="1">
    <citation type="journal article" date="2019" name="Int. J. Syst. Evol. Microbiol.">
        <title>The Global Catalogue of Microorganisms (GCM) 10K type strain sequencing project: providing services to taxonomists for standard genome sequencing and annotation.</title>
        <authorList>
            <consortium name="The Broad Institute Genomics Platform"/>
            <consortium name="The Broad Institute Genome Sequencing Center for Infectious Disease"/>
            <person name="Wu L."/>
            <person name="Ma J."/>
        </authorList>
    </citation>
    <scope>NUCLEOTIDE SEQUENCE [LARGE SCALE GENOMIC DNA]</scope>
    <source>
        <strain evidence="2">KCTC 22814</strain>
    </source>
</reference>
<dbReference type="Proteomes" id="UP001597525">
    <property type="component" value="Unassembled WGS sequence"/>
</dbReference>